<dbReference type="Gene3D" id="3.40.50.300">
    <property type="entry name" value="P-loop containing nucleotide triphosphate hydrolases"/>
    <property type="match status" value="1"/>
</dbReference>
<proteinExistence type="predicted"/>
<evidence type="ECO:0000256" key="2">
    <source>
        <dbReference type="ARBA" id="ARBA00022840"/>
    </source>
</evidence>
<evidence type="ECO:0000313" key="6">
    <source>
        <dbReference type="Proteomes" id="UP000245166"/>
    </source>
</evidence>
<feature type="binding site" evidence="3">
    <location>
        <begin position="114"/>
        <end position="121"/>
    </location>
    <ligand>
        <name>ATP</name>
        <dbReference type="ChEBI" id="CHEBI:30616"/>
    </ligand>
</feature>
<dbReference type="InterPro" id="IPR027417">
    <property type="entry name" value="P-loop_NTPase"/>
</dbReference>
<comment type="caution">
    <text evidence="5">The sequence shown here is derived from an EMBL/GenBank/DDBJ whole genome shotgun (WGS) entry which is preliminary data.</text>
</comment>
<accession>A0A2U1ZZJ2</accession>
<dbReference type="CDD" id="cd01127">
    <property type="entry name" value="TrwB_TraG_TraD_VirD4"/>
    <property type="match status" value="1"/>
</dbReference>
<dbReference type="Proteomes" id="UP000245166">
    <property type="component" value="Unassembled WGS sequence"/>
</dbReference>
<dbReference type="SUPFAM" id="SSF52540">
    <property type="entry name" value="P-loop containing nucleoside triphosphate hydrolases"/>
    <property type="match status" value="1"/>
</dbReference>
<dbReference type="InterPro" id="IPR002543">
    <property type="entry name" value="FtsK_dom"/>
</dbReference>
<dbReference type="PANTHER" id="PTHR22683">
    <property type="entry name" value="SPORULATION PROTEIN RELATED"/>
    <property type="match status" value="1"/>
</dbReference>
<dbReference type="EMBL" id="PYHR01000002">
    <property type="protein sequence ID" value="PWD52399.1"/>
    <property type="molecule type" value="Genomic_DNA"/>
</dbReference>
<feature type="domain" description="FtsK" evidence="4">
    <location>
        <begin position="96"/>
        <end position="279"/>
    </location>
</feature>
<dbReference type="PROSITE" id="PS50901">
    <property type="entry name" value="FTSK"/>
    <property type="match status" value="1"/>
</dbReference>
<reference evidence="5 6" key="1">
    <citation type="submission" date="2018-03" db="EMBL/GenBank/DDBJ databases">
        <title>Genome assembly of novel Miniimonas species PCH200.</title>
        <authorList>
            <person name="Thakur V."/>
            <person name="Kumar V."/>
            <person name="Singh D."/>
        </authorList>
    </citation>
    <scope>NUCLEOTIDE SEQUENCE [LARGE SCALE GENOMIC DNA]</scope>
    <source>
        <strain evidence="5 6">PCH200</strain>
    </source>
</reference>
<dbReference type="InterPro" id="IPR050206">
    <property type="entry name" value="FtsK/SpoIIIE/SftA"/>
</dbReference>
<name>A0A2U1ZZJ2_9MICO</name>
<dbReference type="GO" id="GO:0003677">
    <property type="term" value="F:DNA binding"/>
    <property type="evidence" value="ECO:0007669"/>
    <property type="project" value="InterPro"/>
</dbReference>
<dbReference type="Pfam" id="PF01580">
    <property type="entry name" value="FtsK_SpoIIIE"/>
    <property type="match status" value="1"/>
</dbReference>
<evidence type="ECO:0000256" key="1">
    <source>
        <dbReference type="ARBA" id="ARBA00022741"/>
    </source>
</evidence>
<sequence length="298" mass="30947">MRLQLRRGGRGGVPVLASDNACSLPPGPWTVISAVDRCGVAVGWCDAVTAALEPTARTCELTSLLGRPTSETVAAAWTAGEEPDSLAVPVSVDEQGRTVAIDLAADGPHALVAGTTGSGKSELLSSWVLALALRQPPSRLHLLLVDYKGGATFAVAAGLPHTVGLLTDLDGPASARALTTLRAELRRREALVAAAGVRDVVELDRPPARLVVVVDELRALVEESPERLLDLVRLATLGRSLGIHLVLATQRPSGVVNAQLRANVNLRICLRVLDAGDSTDVIGVADAAALPAAPAARW</sequence>
<keyword evidence="6" id="KW-1185">Reference proteome</keyword>
<evidence type="ECO:0000313" key="5">
    <source>
        <dbReference type="EMBL" id="PWD52399.1"/>
    </source>
</evidence>
<organism evidence="5 6">
    <name type="scientific">Serinibacter arcticus</name>
    <dbReference type="NCBI Taxonomy" id="1655435"/>
    <lineage>
        <taxon>Bacteria</taxon>
        <taxon>Bacillati</taxon>
        <taxon>Actinomycetota</taxon>
        <taxon>Actinomycetes</taxon>
        <taxon>Micrococcales</taxon>
        <taxon>Beutenbergiaceae</taxon>
        <taxon>Serinibacter</taxon>
    </lineage>
</organism>
<dbReference type="AlphaFoldDB" id="A0A2U1ZZJ2"/>
<protein>
    <recommendedName>
        <fullName evidence="4">FtsK domain-containing protein</fullName>
    </recommendedName>
</protein>
<keyword evidence="1 3" id="KW-0547">Nucleotide-binding</keyword>
<dbReference type="GO" id="GO:0005524">
    <property type="term" value="F:ATP binding"/>
    <property type="evidence" value="ECO:0007669"/>
    <property type="project" value="UniProtKB-UniRule"/>
</dbReference>
<keyword evidence="2 3" id="KW-0067">ATP-binding</keyword>
<dbReference type="OrthoDB" id="9807790at2"/>
<evidence type="ECO:0000259" key="4">
    <source>
        <dbReference type="PROSITE" id="PS50901"/>
    </source>
</evidence>
<evidence type="ECO:0000256" key="3">
    <source>
        <dbReference type="PROSITE-ProRule" id="PRU00289"/>
    </source>
</evidence>
<dbReference type="PANTHER" id="PTHR22683:SF1">
    <property type="entry name" value="TYPE VII SECRETION SYSTEM PROTEIN ESSC"/>
    <property type="match status" value="1"/>
</dbReference>
<gene>
    <name evidence="5" type="ORF">C8046_05925</name>
</gene>